<dbReference type="Proteomes" id="UP000822688">
    <property type="component" value="Chromosome 2"/>
</dbReference>
<accession>A0A8T0IT21</accession>
<proteinExistence type="predicted"/>
<keyword evidence="2" id="KW-1185">Reference proteome</keyword>
<protein>
    <submittedName>
        <fullName evidence="1">Uncharacterized protein</fullName>
    </submittedName>
</protein>
<evidence type="ECO:0000313" key="1">
    <source>
        <dbReference type="EMBL" id="KAG0586864.1"/>
    </source>
</evidence>
<dbReference type="EMBL" id="CM026422">
    <property type="protein sequence ID" value="KAG0586864.1"/>
    <property type="molecule type" value="Genomic_DNA"/>
</dbReference>
<dbReference type="AlphaFoldDB" id="A0A8T0IT21"/>
<gene>
    <name evidence="1" type="ORF">KC19_2G123200</name>
</gene>
<sequence length="105" mass="12091">MSRHVLTYDRVYNRFRIHGWNNGYGLVESSGDTTCTGSLKSEIFTAEPDVYGYAMTCYEVITGRVLCDCYQPSASDYDVVLDGKRRTYWPYWLPRPVTNLISLLT</sequence>
<evidence type="ECO:0000313" key="2">
    <source>
        <dbReference type="Proteomes" id="UP000822688"/>
    </source>
</evidence>
<comment type="caution">
    <text evidence="1">The sequence shown here is derived from an EMBL/GenBank/DDBJ whole genome shotgun (WGS) entry which is preliminary data.</text>
</comment>
<name>A0A8T0IT21_CERPU</name>
<organism evidence="1 2">
    <name type="scientific">Ceratodon purpureus</name>
    <name type="common">Fire moss</name>
    <name type="synonym">Dicranum purpureum</name>
    <dbReference type="NCBI Taxonomy" id="3225"/>
    <lineage>
        <taxon>Eukaryota</taxon>
        <taxon>Viridiplantae</taxon>
        <taxon>Streptophyta</taxon>
        <taxon>Embryophyta</taxon>
        <taxon>Bryophyta</taxon>
        <taxon>Bryophytina</taxon>
        <taxon>Bryopsida</taxon>
        <taxon>Dicranidae</taxon>
        <taxon>Pseudoditrichales</taxon>
        <taxon>Ditrichaceae</taxon>
        <taxon>Ceratodon</taxon>
    </lineage>
</organism>
<reference evidence="1" key="1">
    <citation type="submission" date="2020-06" db="EMBL/GenBank/DDBJ databases">
        <title>WGS assembly of Ceratodon purpureus strain R40.</title>
        <authorList>
            <person name="Carey S.B."/>
            <person name="Jenkins J."/>
            <person name="Shu S."/>
            <person name="Lovell J.T."/>
            <person name="Sreedasyam A."/>
            <person name="Maumus F."/>
            <person name="Tiley G.P."/>
            <person name="Fernandez-Pozo N."/>
            <person name="Barry K."/>
            <person name="Chen C."/>
            <person name="Wang M."/>
            <person name="Lipzen A."/>
            <person name="Daum C."/>
            <person name="Saski C.A."/>
            <person name="Payton A.C."/>
            <person name="Mcbreen J.C."/>
            <person name="Conrad R.E."/>
            <person name="Kollar L.M."/>
            <person name="Olsson S."/>
            <person name="Huttunen S."/>
            <person name="Landis J.B."/>
            <person name="Wickett N.J."/>
            <person name="Johnson M.G."/>
            <person name="Rensing S.A."/>
            <person name="Grimwood J."/>
            <person name="Schmutz J."/>
            <person name="Mcdaniel S.F."/>
        </authorList>
    </citation>
    <scope>NUCLEOTIDE SEQUENCE</scope>
    <source>
        <strain evidence="1">R40</strain>
    </source>
</reference>